<sequence length="63" mass="7243">MFLNICLFLFGPKFDDVRYFYIVDISSHFQVSNLYRTITSSMRVEVEAVTAALHWISGTSFTG</sequence>
<protein>
    <submittedName>
        <fullName evidence="1">Uncharacterized protein</fullName>
    </submittedName>
</protein>
<reference evidence="1" key="1">
    <citation type="submission" date="2014-12" db="EMBL/GenBank/DDBJ databases">
        <title>Insight into the proteome of Arion vulgaris.</title>
        <authorList>
            <person name="Aradska J."/>
            <person name="Bulat T."/>
            <person name="Smidak R."/>
            <person name="Sarate P."/>
            <person name="Gangsoo J."/>
            <person name="Sialana F."/>
            <person name="Bilban M."/>
            <person name="Lubec G."/>
        </authorList>
    </citation>
    <scope>NUCLEOTIDE SEQUENCE</scope>
    <source>
        <tissue evidence="1">Skin</tissue>
    </source>
</reference>
<dbReference type="EMBL" id="HACG01016252">
    <property type="protein sequence ID" value="CEK63117.1"/>
    <property type="molecule type" value="Transcribed_RNA"/>
</dbReference>
<feature type="non-terminal residue" evidence="1">
    <location>
        <position position="63"/>
    </location>
</feature>
<name>A0A0B6Z422_9EUPU</name>
<organism evidence="1">
    <name type="scientific">Arion vulgaris</name>
    <dbReference type="NCBI Taxonomy" id="1028688"/>
    <lineage>
        <taxon>Eukaryota</taxon>
        <taxon>Metazoa</taxon>
        <taxon>Spiralia</taxon>
        <taxon>Lophotrochozoa</taxon>
        <taxon>Mollusca</taxon>
        <taxon>Gastropoda</taxon>
        <taxon>Heterobranchia</taxon>
        <taxon>Euthyneura</taxon>
        <taxon>Panpulmonata</taxon>
        <taxon>Eupulmonata</taxon>
        <taxon>Stylommatophora</taxon>
        <taxon>Helicina</taxon>
        <taxon>Arionoidea</taxon>
        <taxon>Arionidae</taxon>
        <taxon>Arion</taxon>
    </lineage>
</organism>
<dbReference type="AlphaFoldDB" id="A0A0B6Z422"/>
<accession>A0A0B6Z422</accession>
<gene>
    <name evidence="1" type="primary">ORF47241</name>
</gene>
<proteinExistence type="predicted"/>
<evidence type="ECO:0000313" key="1">
    <source>
        <dbReference type="EMBL" id="CEK63117.1"/>
    </source>
</evidence>